<reference evidence="2 3" key="1">
    <citation type="submission" date="2017-06" db="EMBL/GenBank/DDBJ databases">
        <title>Ant-infecting Ophiocordyceps genomes reveal a high diversity of potential behavioral manipulation genes and a possible major role for enterotoxins.</title>
        <authorList>
            <person name="De Bekker C."/>
            <person name="Evans H.C."/>
            <person name="Brachmann A."/>
            <person name="Hughes D.P."/>
        </authorList>
    </citation>
    <scope>NUCLEOTIDE SEQUENCE [LARGE SCALE GENOMIC DNA]</scope>
    <source>
        <strain evidence="2 3">Map16</strain>
    </source>
</reference>
<comment type="caution">
    <text evidence="2">The sequence shown here is derived from an EMBL/GenBank/DDBJ whole genome shotgun (WGS) entry which is preliminary data.</text>
</comment>
<proteinExistence type="predicted"/>
<evidence type="ECO:0000313" key="3">
    <source>
        <dbReference type="Proteomes" id="UP000226431"/>
    </source>
</evidence>
<gene>
    <name evidence="2" type="ORF">CDD80_142</name>
</gene>
<evidence type="ECO:0000313" key="2">
    <source>
        <dbReference type="EMBL" id="PHH68251.1"/>
    </source>
</evidence>
<accession>A0A2C5YMU4</accession>
<keyword evidence="1" id="KW-0732">Signal</keyword>
<name>A0A2C5YMU4_9HYPO</name>
<dbReference type="EMBL" id="NJES01001014">
    <property type="protein sequence ID" value="PHH68251.1"/>
    <property type="molecule type" value="Genomic_DNA"/>
</dbReference>
<sequence length="313" mass="35496">MKPSLPLLLTVPLVAALGPRVRAGSEPPDPAPFPLSISKITYSCDAIQPIPLDPACHHQDPRATRITACGLVRRFQDILHALPPGMTRMMAEKMGLSRSEIKRHLRNSVPRAGADTSVERLRWFESLMSNQTVCWPDHPDFTHHDFQEFGGVLSALLVRPETLTKAIPLRFMDLPPGYLTRNRVHYIYKASYDYQKVWSLTVLVRILSIDRYHRRDHLSLEHMRSIFDSWGGRVGRLLFAAMRDDGLYGCAYHKGCRHDRELRGGYGVALQPRDFAGALDHWLWSLEMNKPFAVTLGDVPDEAAPSTLWLVLD</sequence>
<feature type="chain" id="PRO_5012293301" evidence="1">
    <location>
        <begin position="24"/>
        <end position="313"/>
    </location>
</feature>
<dbReference type="Proteomes" id="UP000226431">
    <property type="component" value="Unassembled WGS sequence"/>
</dbReference>
<dbReference type="OrthoDB" id="4908099at2759"/>
<organism evidence="2 3">
    <name type="scientific">Ophiocordyceps camponoti-rufipedis</name>
    <dbReference type="NCBI Taxonomy" id="2004952"/>
    <lineage>
        <taxon>Eukaryota</taxon>
        <taxon>Fungi</taxon>
        <taxon>Dikarya</taxon>
        <taxon>Ascomycota</taxon>
        <taxon>Pezizomycotina</taxon>
        <taxon>Sordariomycetes</taxon>
        <taxon>Hypocreomycetidae</taxon>
        <taxon>Hypocreales</taxon>
        <taxon>Ophiocordycipitaceae</taxon>
        <taxon>Ophiocordyceps</taxon>
    </lineage>
</organism>
<evidence type="ECO:0000256" key="1">
    <source>
        <dbReference type="SAM" id="SignalP"/>
    </source>
</evidence>
<keyword evidence="3" id="KW-1185">Reference proteome</keyword>
<dbReference type="AlphaFoldDB" id="A0A2C5YMU4"/>
<feature type="signal peptide" evidence="1">
    <location>
        <begin position="1"/>
        <end position="23"/>
    </location>
</feature>
<protein>
    <submittedName>
        <fullName evidence="2">Uncharacterized protein</fullName>
    </submittedName>
</protein>